<organism evidence="1 2">
    <name type="scientific">Escherichia albertii</name>
    <dbReference type="NCBI Taxonomy" id="208962"/>
    <lineage>
        <taxon>Bacteria</taxon>
        <taxon>Pseudomonadati</taxon>
        <taxon>Pseudomonadota</taxon>
        <taxon>Gammaproteobacteria</taxon>
        <taxon>Enterobacterales</taxon>
        <taxon>Enterobacteriaceae</taxon>
        <taxon>Escherichia</taxon>
    </lineage>
</organism>
<evidence type="ECO:0000313" key="1">
    <source>
        <dbReference type="EMBL" id="TBR55230.1"/>
    </source>
</evidence>
<evidence type="ECO:0000313" key="2">
    <source>
        <dbReference type="Proteomes" id="UP000292187"/>
    </source>
</evidence>
<comment type="caution">
    <text evidence="1">The sequence shown here is derived from an EMBL/GenBank/DDBJ whole genome shotgun (WGS) entry which is preliminary data.</text>
</comment>
<dbReference type="Proteomes" id="UP000292187">
    <property type="component" value="Unassembled WGS sequence"/>
</dbReference>
<dbReference type="AlphaFoldDB" id="A0A7Z7YPA0"/>
<accession>A0A7Z7YPA0</accession>
<proteinExistence type="predicted"/>
<name>A0A7Z7YPA0_ESCAL</name>
<protein>
    <submittedName>
        <fullName evidence="1">Uncharacterized protein</fullName>
    </submittedName>
</protein>
<reference evidence="1 2" key="1">
    <citation type="submission" date="2019-02" db="EMBL/GenBank/DDBJ databases">
        <title>Draft genome sequence of Escherichia albertii strain Mex-12/320a, isolated from an infant with diarrhea, harboring virulence genes associated with diarrheagenic strains of enteropathogenic E. coli.</title>
        <authorList>
            <person name="Maldonado-Puga S."/>
            <person name="Meza-Segura M."/>
            <person name="Zaidi M.B."/>
            <person name="Estrada-Garcia T."/>
        </authorList>
    </citation>
    <scope>NUCLEOTIDE SEQUENCE [LARGE SCALE GENOMIC DNA]</scope>
    <source>
        <strain evidence="1 2">Mex-12/320a</strain>
    </source>
</reference>
<dbReference type="EMBL" id="SIZV01000005">
    <property type="protein sequence ID" value="TBR55230.1"/>
    <property type="molecule type" value="Genomic_DNA"/>
</dbReference>
<gene>
    <name evidence="1" type="ORF">EYS06_05800</name>
</gene>
<sequence length="78" mass="8440">MSRDQEDPRGEPESTTLLTLLPVLLSQPGAGFFLRVILSTGSAPRVETNAKSPDALRLSGLQIVLNRRSDKAFTPHPA</sequence>